<organism evidence="11 12">
    <name type="scientific">Ditylenchus dipsaci</name>
    <dbReference type="NCBI Taxonomy" id="166011"/>
    <lineage>
        <taxon>Eukaryota</taxon>
        <taxon>Metazoa</taxon>
        <taxon>Ecdysozoa</taxon>
        <taxon>Nematoda</taxon>
        <taxon>Chromadorea</taxon>
        <taxon>Rhabditida</taxon>
        <taxon>Tylenchina</taxon>
        <taxon>Tylenchomorpha</taxon>
        <taxon>Sphaerularioidea</taxon>
        <taxon>Anguinidae</taxon>
        <taxon>Anguininae</taxon>
        <taxon>Ditylenchus</taxon>
    </lineage>
</organism>
<name>A0A915EWG4_9BILA</name>
<keyword evidence="8 10" id="KW-0333">Golgi apparatus</keyword>
<evidence type="ECO:0000313" key="12">
    <source>
        <dbReference type="WBParaSite" id="jg9963"/>
    </source>
</evidence>
<dbReference type="Proteomes" id="UP000887574">
    <property type="component" value="Unplaced"/>
</dbReference>
<dbReference type="InterPro" id="IPR002659">
    <property type="entry name" value="Glyco_trans_31"/>
</dbReference>
<accession>A0A915EWG4</accession>
<comment type="similarity">
    <text evidence="2 10">Belongs to the glycosyltransferase 31 family.</text>
</comment>
<evidence type="ECO:0000256" key="1">
    <source>
        <dbReference type="ARBA" id="ARBA00004323"/>
    </source>
</evidence>
<evidence type="ECO:0000256" key="10">
    <source>
        <dbReference type="RuleBase" id="RU363063"/>
    </source>
</evidence>
<keyword evidence="5" id="KW-0812">Transmembrane</keyword>
<dbReference type="PANTHER" id="PTHR11214:SF3">
    <property type="entry name" value="BETA-1,3-GALACTOSYLTRANSFERASE 6"/>
    <property type="match status" value="1"/>
</dbReference>
<evidence type="ECO:0000256" key="5">
    <source>
        <dbReference type="ARBA" id="ARBA00022692"/>
    </source>
</evidence>
<dbReference type="PANTHER" id="PTHR11214">
    <property type="entry name" value="BETA-1,3-N-ACETYLGLUCOSAMINYLTRANSFERASE"/>
    <property type="match status" value="1"/>
</dbReference>
<reference evidence="12" key="1">
    <citation type="submission" date="2022-11" db="UniProtKB">
        <authorList>
            <consortium name="WormBaseParasite"/>
        </authorList>
    </citation>
    <scope>IDENTIFICATION</scope>
</reference>
<evidence type="ECO:0000256" key="4">
    <source>
        <dbReference type="ARBA" id="ARBA00022679"/>
    </source>
</evidence>
<dbReference type="AlphaFoldDB" id="A0A915EWG4"/>
<dbReference type="GO" id="GO:0016758">
    <property type="term" value="F:hexosyltransferase activity"/>
    <property type="evidence" value="ECO:0007669"/>
    <property type="project" value="InterPro"/>
</dbReference>
<evidence type="ECO:0000256" key="2">
    <source>
        <dbReference type="ARBA" id="ARBA00008661"/>
    </source>
</evidence>
<keyword evidence="7" id="KW-1133">Transmembrane helix</keyword>
<comment type="subcellular location">
    <subcellularLocation>
        <location evidence="1 10">Golgi apparatus membrane</location>
        <topology evidence="1 10">Single-pass type II membrane protein</topology>
    </subcellularLocation>
</comment>
<evidence type="ECO:0000256" key="3">
    <source>
        <dbReference type="ARBA" id="ARBA00022676"/>
    </source>
</evidence>
<dbReference type="EC" id="2.4.1.-" evidence="10"/>
<keyword evidence="3 10" id="KW-0328">Glycosyltransferase</keyword>
<evidence type="ECO:0000256" key="6">
    <source>
        <dbReference type="ARBA" id="ARBA00022968"/>
    </source>
</evidence>
<keyword evidence="4" id="KW-0808">Transferase</keyword>
<dbReference type="Gene3D" id="3.90.550.50">
    <property type="match status" value="1"/>
</dbReference>
<dbReference type="GO" id="GO:0006493">
    <property type="term" value="P:protein O-linked glycosylation"/>
    <property type="evidence" value="ECO:0007669"/>
    <property type="project" value="TreeGrafter"/>
</dbReference>
<dbReference type="Pfam" id="PF01762">
    <property type="entry name" value="Galactosyl_T"/>
    <property type="match status" value="1"/>
</dbReference>
<dbReference type="WBParaSite" id="jg9963">
    <property type="protein sequence ID" value="jg9963"/>
    <property type="gene ID" value="jg9963"/>
</dbReference>
<keyword evidence="9" id="KW-0472">Membrane</keyword>
<evidence type="ECO:0000256" key="7">
    <source>
        <dbReference type="ARBA" id="ARBA00022989"/>
    </source>
</evidence>
<evidence type="ECO:0000313" key="11">
    <source>
        <dbReference type="Proteomes" id="UP000887574"/>
    </source>
</evidence>
<dbReference type="GO" id="GO:0000139">
    <property type="term" value="C:Golgi membrane"/>
    <property type="evidence" value="ECO:0007669"/>
    <property type="project" value="UniProtKB-SubCell"/>
</dbReference>
<evidence type="ECO:0000256" key="8">
    <source>
        <dbReference type="ARBA" id="ARBA00023034"/>
    </source>
</evidence>
<sequence>MYFDDLIFYDMDDTYEKLYLKVHAAFQWQNTFCSEAKWTLKIDDDTVIDLNDFLYWMKIKCFNSKKHSLVFGNVQYGVEVRRDKFFIYHVPYADYPLSQYPPYMSGPSYLLSSQAVSAIMLTTNRLM</sequence>
<evidence type="ECO:0000256" key="9">
    <source>
        <dbReference type="ARBA" id="ARBA00023136"/>
    </source>
</evidence>
<keyword evidence="6" id="KW-0735">Signal-anchor</keyword>
<protein>
    <recommendedName>
        <fullName evidence="10">Hexosyltransferase</fullName>
        <ecNumber evidence="10">2.4.1.-</ecNumber>
    </recommendedName>
</protein>
<keyword evidence="11" id="KW-1185">Reference proteome</keyword>
<proteinExistence type="inferred from homology"/>